<protein>
    <submittedName>
        <fullName evidence="1">18885_t:CDS:1</fullName>
    </submittedName>
</protein>
<organism evidence="1 2">
    <name type="scientific">Funneliformis geosporum</name>
    <dbReference type="NCBI Taxonomy" id="1117311"/>
    <lineage>
        <taxon>Eukaryota</taxon>
        <taxon>Fungi</taxon>
        <taxon>Fungi incertae sedis</taxon>
        <taxon>Mucoromycota</taxon>
        <taxon>Glomeromycotina</taxon>
        <taxon>Glomeromycetes</taxon>
        <taxon>Glomerales</taxon>
        <taxon>Glomeraceae</taxon>
        <taxon>Funneliformis</taxon>
    </lineage>
</organism>
<dbReference type="Proteomes" id="UP001153678">
    <property type="component" value="Unassembled WGS sequence"/>
</dbReference>
<sequence>MGFLHQIDSSKVLDMSKLRADITYNHRLQTNISLPTAQTIVSDVEFSKDNENLQEVKLLKN</sequence>
<gene>
    <name evidence="1" type="ORF">FWILDA_LOCUS114</name>
</gene>
<name>A0A9W4SAA8_9GLOM</name>
<evidence type="ECO:0000313" key="1">
    <source>
        <dbReference type="EMBL" id="CAI2161561.1"/>
    </source>
</evidence>
<reference evidence="1" key="1">
    <citation type="submission" date="2022-08" db="EMBL/GenBank/DDBJ databases">
        <authorList>
            <person name="Kallberg Y."/>
            <person name="Tangrot J."/>
            <person name="Rosling A."/>
        </authorList>
    </citation>
    <scope>NUCLEOTIDE SEQUENCE</scope>
    <source>
        <strain evidence="1">Wild A</strain>
    </source>
</reference>
<accession>A0A9W4SAA8</accession>
<evidence type="ECO:0000313" key="2">
    <source>
        <dbReference type="Proteomes" id="UP001153678"/>
    </source>
</evidence>
<proteinExistence type="predicted"/>
<dbReference type="AlphaFoldDB" id="A0A9W4SAA8"/>
<comment type="caution">
    <text evidence="1">The sequence shown here is derived from an EMBL/GenBank/DDBJ whole genome shotgun (WGS) entry which is preliminary data.</text>
</comment>
<dbReference type="OrthoDB" id="2448955at2759"/>
<keyword evidence="2" id="KW-1185">Reference proteome</keyword>
<dbReference type="EMBL" id="CAMKVN010000007">
    <property type="protein sequence ID" value="CAI2161561.1"/>
    <property type="molecule type" value="Genomic_DNA"/>
</dbReference>